<dbReference type="Proteomes" id="UP000549517">
    <property type="component" value="Unassembled WGS sequence"/>
</dbReference>
<reference evidence="1 6" key="3">
    <citation type="submission" date="2020-05" db="EMBL/GenBank/DDBJ databases">
        <title>MicrobeNet Type strains.</title>
        <authorList>
            <person name="Nicholson A.C."/>
        </authorList>
    </citation>
    <scope>NUCLEOTIDE SEQUENCE [LARGE SCALE GENOMIC DNA]</scope>
    <source>
        <strain evidence="1 6">CCUG 46604</strain>
    </source>
</reference>
<evidence type="ECO:0000313" key="1">
    <source>
        <dbReference type="EMBL" id="NNG79052.1"/>
    </source>
</evidence>
<dbReference type="RefSeq" id="WP_102159962.1">
    <property type="nucleotide sequence ID" value="NZ_BAAAKH010000001.1"/>
</dbReference>
<evidence type="ECO:0008006" key="7">
    <source>
        <dbReference type="Google" id="ProtNLM"/>
    </source>
</evidence>
<protein>
    <recommendedName>
        <fullName evidence="7">SPOR domain-containing protein</fullName>
    </recommendedName>
</protein>
<evidence type="ECO:0000313" key="3">
    <source>
        <dbReference type="EMBL" id="QIN28497.1"/>
    </source>
</evidence>
<evidence type="ECO:0000313" key="5">
    <source>
        <dbReference type="Proteomes" id="UP000501518"/>
    </source>
</evidence>
<dbReference type="KEGG" id="blut:EW640_03785"/>
<proteinExistence type="predicted"/>
<dbReference type="GeneID" id="86842355"/>
<organism evidence="2 4">
    <name type="scientific">Brevibacterium luteolum</name>
    <dbReference type="NCBI Taxonomy" id="199591"/>
    <lineage>
        <taxon>Bacteria</taxon>
        <taxon>Bacillati</taxon>
        <taxon>Actinomycetota</taxon>
        <taxon>Actinomycetes</taxon>
        <taxon>Micrococcales</taxon>
        <taxon>Brevibacteriaceae</taxon>
        <taxon>Brevibacterium</taxon>
    </lineage>
</organism>
<dbReference type="EMBL" id="CP035810">
    <property type="protein sequence ID" value="QIN28497.1"/>
    <property type="molecule type" value="Genomic_DNA"/>
</dbReference>
<evidence type="ECO:0000313" key="2">
    <source>
        <dbReference type="EMBL" id="PMB99168.1"/>
    </source>
</evidence>
<dbReference type="EMBL" id="PNFZ01000001">
    <property type="protein sequence ID" value="PMB99168.1"/>
    <property type="molecule type" value="Genomic_DNA"/>
</dbReference>
<dbReference type="EMBL" id="JABEMC010000003">
    <property type="protein sequence ID" value="NNG79052.1"/>
    <property type="molecule type" value="Genomic_DNA"/>
</dbReference>
<evidence type="ECO:0000313" key="4">
    <source>
        <dbReference type="Proteomes" id="UP000235703"/>
    </source>
</evidence>
<reference evidence="3 5" key="2">
    <citation type="submission" date="2019-02" db="EMBL/GenBank/DDBJ databases">
        <title>Complete Genome Sequence and Methylome Analysis of Brevibacterium luteolum NEB1784.</title>
        <authorList>
            <person name="Fomenkov A."/>
            <person name="Roberts R.J."/>
        </authorList>
    </citation>
    <scope>NUCLEOTIDE SEQUENCE [LARGE SCALE GENOMIC DNA]</scope>
    <source>
        <strain evidence="3 5">NEB1784</strain>
    </source>
</reference>
<dbReference type="Proteomes" id="UP000501518">
    <property type="component" value="Chromosome"/>
</dbReference>
<gene>
    <name evidence="2" type="ORF">CJ198_01120</name>
    <name evidence="3" type="ORF">EW640_03785</name>
    <name evidence="1" type="ORF">HLA91_06655</name>
</gene>
<dbReference type="Proteomes" id="UP000235703">
    <property type="component" value="Unassembled WGS sequence"/>
</dbReference>
<accession>A0A2N6PKG9</accession>
<reference evidence="2 4" key="1">
    <citation type="submission" date="2017-09" db="EMBL/GenBank/DDBJ databases">
        <title>Bacterial strain isolated from the female urinary microbiota.</title>
        <authorList>
            <person name="Thomas-White K."/>
            <person name="Kumar N."/>
            <person name="Forster S."/>
            <person name="Putonti C."/>
            <person name="Lawley T."/>
            <person name="Wolfe A.J."/>
        </authorList>
    </citation>
    <scope>NUCLEOTIDE SEQUENCE [LARGE SCALE GENOMIC DNA]</scope>
    <source>
        <strain evidence="2 4">UMB0680</strain>
    </source>
</reference>
<dbReference type="AlphaFoldDB" id="A0A2N6PKG9"/>
<evidence type="ECO:0000313" key="6">
    <source>
        <dbReference type="Proteomes" id="UP000549517"/>
    </source>
</evidence>
<dbReference type="OrthoDB" id="3268477at2"/>
<name>A0A2N6PKG9_9MICO</name>
<keyword evidence="4" id="KW-1185">Reference proteome</keyword>
<sequence>MTDQEETYGAEKYWFNTKTGKVEHGPQSNWENRMGPYDTAKEAEQALAKAAENTKQWDAEDKEWNG</sequence>